<comment type="function">
    <text evidence="8">Involved in the transmission of sensory signals from the chemoreceptors to the flagellar motors. CheA is autophosphorylated; it can transfer its phosphate group to either CheB or CheY.</text>
</comment>
<feature type="region of interest" description="Disordered" evidence="12">
    <location>
        <begin position="741"/>
        <end position="763"/>
    </location>
</feature>
<dbReference type="PROSITE" id="PS50110">
    <property type="entry name" value="RESPONSE_REGULATORY"/>
    <property type="match status" value="1"/>
</dbReference>
<evidence type="ECO:0000256" key="1">
    <source>
        <dbReference type="ARBA" id="ARBA00000085"/>
    </source>
</evidence>
<feature type="domain" description="HPt" evidence="16">
    <location>
        <begin position="951"/>
        <end position="1057"/>
    </location>
</feature>
<feature type="modified residue" description="Phosphohistidine" evidence="9">
    <location>
        <position position="663"/>
    </location>
</feature>
<protein>
    <recommendedName>
        <fullName evidence="3">Chemotaxis protein CheA</fullName>
        <ecNumber evidence="2">2.7.13.3</ecNumber>
    </recommendedName>
</protein>
<dbReference type="FunFam" id="3.30.565.10:FF:000016">
    <property type="entry name" value="Chemotaxis protein CheA, putative"/>
    <property type="match status" value="1"/>
</dbReference>
<dbReference type="InterPro" id="IPR001789">
    <property type="entry name" value="Sig_transdc_resp-reg_receiver"/>
</dbReference>
<dbReference type="InterPro" id="IPR036890">
    <property type="entry name" value="HATPase_C_sf"/>
</dbReference>
<dbReference type="CDD" id="cd00088">
    <property type="entry name" value="HPT"/>
    <property type="match status" value="2"/>
</dbReference>
<keyword evidence="7" id="KW-0902">Two-component regulatory system</keyword>
<dbReference type="Pfam" id="PF01584">
    <property type="entry name" value="CheW"/>
    <property type="match status" value="1"/>
</dbReference>
<evidence type="ECO:0000259" key="16">
    <source>
        <dbReference type="PROSITE" id="PS50894"/>
    </source>
</evidence>
<dbReference type="GO" id="GO:0000155">
    <property type="term" value="F:phosphorelay sensor kinase activity"/>
    <property type="evidence" value="ECO:0007669"/>
    <property type="project" value="InterPro"/>
</dbReference>
<dbReference type="SUPFAM" id="SSF47226">
    <property type="entry name" value="Histidine-containing phosphotransfer domain, HPT domain"/>
    <property type="match status" value="5"/>
</dbReference>
<evidence type="ECO:0000256" key="9">
    <source>
        <dbReference type="PROSITE-ProRule" id="PRU00110"/>
    </source>
</evidence>
<feature type="coiled-coil region" evidence="11">
    <location>
        <begin position="1037"/>
        <end position="1064"/>
    </location>
</feature>
<dbReference type="SMART" id="SM00260">
    <property type="entry name" value="CheW"/>
    <property type="match status" value="1"/>
</dbReference>
<dbReference type="GO" id="GO:0006935">
    <property type="term" value="P:chemotaxis"/>
    <property type="evidence" value="ECO:0007669"/>
    <property type="project" value="InterPro"/>
</dbReference>
<evidence type="ECO:0000259" key="15">
    <source>
        <dbReference type="PROSITE" id="PS50851"/>
    </source>
</evidence>
<evidence type="ECO:0000313" key="17">
    <source>
        <dbReference type="EMBL" id="SFL13981.1"/>
    </source>
</evidence>
<dbReference type="SMART" id="SM00387">
    <property type="entry name" value="HATPase_c"/>
    <property type="match status" value="1"/>
</dbReference>
<dbReference type="OrthoDB" id="9803176at2"/>
<dbReference type="PROSITE" id="PS50109">
    <property type="entry name" value="HIS_KIN"/>
    <property type="match status" value="1"/>
</dbReference>
<evidence type="ECO:0000313" key="18">
    <source>
        <dbReference type="Proteomes" id="UP000199533"/>
    </source>
</evidence>
<dbReference type="InterPro" id="IPR005467">
    <property type="entry name" value="His_kinase_dom"/>
</dbReference>
<dbReference type="PRINTS" id="PR00344">
    <property type="entry name" value="BCTRLSENSOR"/>
</dbReference>
<feature type="domain" description="HPt" evidence="16">
    <location>
        <begin position="774"/>
        <end position="880"/>
    </location>
</feature>
<name>A0A1I4FC60_9PROT</name>
<dbReference type="Pfam" id="PF26379">
    <property type="entry name" value="FimL_2nd"/>
    <property type="match status" value="1"/>
</dbReference>
<dbReference type="InterPro" id="IPR004105">
    <property type="entry name" value="CheA-like_dim"/>
</dbReference>
<feature type="domain" description="HPt" evidence="16">
    <location>
        <begin position="616"/>
        <end position="723"/>
    </location>
</feature>
<dbReference type="SMART" id="SM00448">
    <property type="entry name" value="REC"/>
    <property type="match status" value="1"/>
</dbReference>
<dbReference type="Pfam" id="PF01627">
    <property type="entry name" value="Hpt"/>
    <property type="match status" value="3"/>
</dbReference>
<evidence type="ECO:0000256" key="5">
    <source>
        <dbReference type="ARBA" id="ARBA00022679"/>
    </source>
</evidence>
<dbReference type="InterPro" id="IPR058661">
    <property type="entry name" value="FimL_2nd"/>
</dbReference>
<dbReference type="InterPro" id="IPR036061">
    <property type="entry name" value="CheW-like_dom_sf"/>
</dbReference>
<dbReference type="GO" id="GO:0005737">
    <property type="term" value="C:cytoplasm"/>
    <property type="evidence" value="ECO:0007669"/>
    <property type="project" value="InterPro"/>
</dbReference>
<dbReference type="PROSITE" id="PS50851">
    <property type="entry name" value="CHEW"/>
    <property type="match status" value="1"/>
</dbReference>
<dbReference type="Pfam" id="PF00072">
    <property type="entry name" value="Response_reg"/>
    <property type="match status" value="1"/>
</dbReference>
<evidence type="ECO:0000256" key="2">
    <source>
        <dbReference type="ARBA" id="ARBA00012438"/>
    </source>
</evidence>
<organism evidence="17 18">
    <name type="scientific">Nitrosomonas aestuarii</name>
    <dbReference type="NCBI Taxonomy" id="52441"/>
    <lineage>
        <taxon>Bacteria</taxon>
        <taxon>Pseudomonadati</taxon>
        <taxon>Pseudomonadota</taxon>
        <taxon>Betaproteobacteria</taxon>
        <taxon>Nitrosomonadales</taxon>
        <taxon>Nitrosomonadaceae</taxon>
        <taxon>Nitrosomonas</taxon>
    </lineage>
</organism>
<proteinExistence type="predicted"/>
<dbReference type="RefSeq" id="WP_090702240.1">
    <property type="nucleotide sequence ID" value="NZ_FOSP01000034.1"/>
</dbReference>
<dbReference type="InterPro" id="IPR003594">
    <property type="entry name" value="HATPase_dom"/>
</dbReference>
<evidence type="ECO:0000259" key="14">
    <source>
        <dbReference type="PROSITE" id="PS50110"/>
    </source>
</evidence>
<dbReference type="Gene3D" id="2.30.30.40">
    <property type="entry name" value="SH3 Domains"/>
    <property type="match status" value="1"/>
</dbReference>
<evidence type="ECO:0000256" key="8">
    <source>
        <dbReference type="ARBA" id="ARBA00035100"/>
    </source>
</evidence>
<keyword evidence="5" id="KW-0808">Transferase</keyword>
<dbReference type="InterPro" id="IPR036641">
    <property type="entry name" value="HPT_dom_sf"/>
</dbReference>
<dbReference type="InterPro" id="IPR008207">
    <property type="entry name" value="Sig_transdc_His_kin_Hpt_dom"/>
</dbReference>
<dbReference type="SMART" id="SM00073">
    <property type="entry name" value="HPT"/>
    <property type="match status" value="3"/>
</dbReference>
<dbReference type="Gene3D" id="3.30.565.10">
    <property type="entry name" value="Histidine kinase-like ATPase, C-terminal domain"/>
    <property type="match status" value="1"/>
</dbReference>
<feature type="compositionally biased region" description="Polar residues" evidence="12">
    <location>
        <begin position="1090"/>
        <end position="1100"/>
    </location>
</feature>
<evidence type="ECO:0000256" key="11">
    <source>
        <dbReference type="SAM" id="Coils"/>
    </source>
</evidence>
<dbReference type="SUPFAM" id="SSF50341">
    <property type="entry name" value="CheW-like"/>
    <property type="match status" value="1"/>
</dbReference>
<dbReference type="Pfam" id="PF02518">
    <property type="entry name" value="HATPase_c"/>
    <property type="match status" value="1"/>
</dbReference>
<keyword evidence="6 17" id="KW-0418">Kinase</keyword>
<dbReference type="EC" id="2.7.13.3" evidence="2"/>
<feature type="region of interest" description="Disordered" evidence="12">
    <location>
        <begin position="1087"/>
        <end position="1110"/>
    </location>
</feature>
<dbReference type="InterPro" id="IPR051315">
    <property type="entry name" value="Bact_Chemotaxis_CheA"/>
</dbReference>
<feature type="domain" description="Histidine kinase" evidence="13">
    <location>
        <begin position="1207"/>
        <end position="1440"/>
    </location>
</feature>
<dbReference type="InterPro" id="IPR004358">
    <property type="entry name" value="Sig_transdc_His_kin-like_C"/>
</dbReference>
<dbReference type="EMBL" id="FOSP01000034">
    <property type="protein sequence ID" value="SFL13981.1"/>
    <property type="molecule type" value="Genomic_DNA"/>
</dbReference>
<dbReference type="Gene3D" id="3.40.50.2300">
    <property type="match status" value="1"/>
</dbReference>
<gene>
    <name evidence="17" type="ORF">SAMN05216302_103427</name>
</gene>
<dbReference type="PROSITE" id="PS50894">
    <property type="entry name" value="HPT"/>
    <property type="match status" value="3"/>
</dbReference>
<feature type="modified residue" description="Phosphohistidine" evidence="9">
    <location>
        <position position="820"/>
    </location>
</feature>
<evidence type="ECO:0000256" key="3">
    <source>
        <dbReference type="ARBA" id="ARBA00021495"/>
    </source>
</evidence>
<dbReference type="SUPFAM" id="SSF52172">
    <property type="entry name" value="CheY-like"/>
    <property type="match status" value="1"/>
</dbReference>
<evidence type="ECO:0000256" key="6">
    <source>
        <dbReference type="ARBA" id="ARBA00022777"/>
    </source>
</evidence>
<feature type="compositionally biased region" description="Polar residues" evidence="12">
    <location>
        <begin position="749"/>
        <end position="758"/>
    </location>
</feature>
<reference evidence="18" key="1">
    <citation type="submission" date="2016-10" db="EMBL/GenBank/DDBJ databases">
        <authorList>
            <person name="Varghese N."/>
            <person name="Submissions S."/>
        </authorList>
    </citation>
    <scope>NUCLEOTIDE SEQUENCE [LARGE SCALE GENOMIC DNA]</scope>
    <source>
        <strain evidence="18">Nm69</strain>
    </source>
</reference>
<accession>A0A1I4FC60</accession>
<dbReference type="SUPFAM" id="SSF55874">
    <property type="entry name" value="ATPase domain of HSP90 chaperone/DNA topoisomerase II/histidine kinase"/>
    <property type="match status" value="1"/>
</dbReference>
<feature type="domain" description="Response regulatory" evidence="14">
    <location>
        <begin position="1601"/>
        <end position="1717"/>
    </location>
</feature>
<evidence type="ECO:0000259" key="13">
    <source>
        <dbReference type="PROSITE" id="PS50109"/>
    </source>
</evidence>
<comment type="catalytic activity">
    <reaction evidence="1">
        <text>ATP + protein L-histidine = ADP + protein N-phospho-L-histidine.</text>
        <dbReference type="EC" id="2.7.13.3"/>
    </reaction>
</comment>
<evidence type="ECO:0000256" key="4">
    <source>
        <dbReference type="ARBA" id="ARBA00022553"/>
    </source>
</evidence>
<dbReference type="PANTHER" id="PTHR43395:SF8">
    <property type="entry name" value="HISTIDINE KINASE"/>
    <property type="match status" value="1"/>
</dbReference>
<dbReference type="InterPro" id="IPR002545">
    <property type="entry name" value="CheW-lke_dom"/>
</dbReference>
<feature type="modified residue" description="Phosphohistidine" evidence="9">
    <location>
        <position position="998"/>
    </location>
</feature>
<dbReference type="PANTHER" id="PTHR43395">
    <property type="entry name" value="SENSOR HISTIDINE KINASE CHEA"/>
    <property type="match status" value="1"/>
</dbReference>
<keyword evidence="11" id="KW-0175">Coiled coil</keyword>
<dbReference type="SMART" id="SM01231">
    <property type="entry name" value="H-kinase_dim"/>
    <property type="match status" value="1"/>
</dbReference>
<dbReference type="Gene3D" id="1.20.120.160">
    <property type="entry name" value="HPT domain"/>
    <property type="match status" value="4"/>
</dbReference>
<feature type="coiled-coil region" evidence="11">
    <location>
        <begin position="1141"/>
        <end position="1175"/>
    </location>
</feature>
<evidence type="ECO:0000256" key="12">
    <source>
        <dbReference type="SAM" id="MobiDB-lite"/>
    </source>
</evidence>
<dbReference type="Proteomes" id="UP000199533">
    <property type="component" value="Unassembled WGS sequence"/>
</dbReference>
<keyword evidence="4 10" id="KW-0597">Phosphoprotein</keyword>
<evidence type="ECO:0000256" key="10">
    <source>
        <dbReference type="PROSITE-ProRule" id="PRU00169"/>
    </source>
</evidence>
<dbReference type="STRING" id="52441.SAMN05216302_103427"/>
<feature type="modified residue" description="4-aspartylphosphate" evidence="10">
    <location>
        <position position="1650"/>
    </location>
</feature>
<dbReference type="InterPro" id="IPR011006">
    <property type="entry name" value="CheY-like_superfamily"/>
</dbReference>
<feature type="domain" description="CheW-like" evidence="15">
    <location>
        <begin position="1442"/>
        <end position="1577"/>
    </location>
</feature>
<evidence type="ECO:0000256" key="7">
    <source>
        <dbReference type="ARBA" id="ARBA00023012"/>
    </source>
</evidence>
<keyword evidence="18" id="KW-1185">Reference proteome</keyword>
<sequence length="1721" mass="192919">MHIPKKLNISSIAGMIEGIHEIFSLIEQNLDTYSRNLNDSKQIDSCGIYIHQLNGLFKMLELNNITVITEKAEQLIATADKQNDFGTESLDVIKRTMRALLNYLDELVNGAEENPLRLFPVYRDLMQLLGHQQVSEIDLFYPSLTANPPLKPELVNTDASQLKTLAKQARAEYQTGLVQWLKKTDSNNNLKKMHNATNQIEQFPGPTEQRAFWWVATGFLEGLLSQEESNIELSSRRLCGKIEQVLRHFSADSLQDLSQLTRELLYQIAMHYPSSTSEQIAAIRDAYILPRITESRSTDLPSAESQQFSLQTMRETLKQTNENWQAFCSGEHDDFAPFVDSMAQLRDQSMCIPIPCMPLQQLIESINNAARSLQTLHADPSEINEAATMEIATALLHLESITENFNRLPDDLSKQIEAISTRLSKIAKADGTLDEPQTATSLGEIKNPALKNITQIQTVQEILINLRQIEETVEQFLQTPAERTSLSELTSLFKQTSGVLSMLDLHRANHLLNLCHNLLKEFSDPDYDLLQDEQKLFVDGLSSLSFFLEAFKIDQSTSNRVIESAIAILENAAKQSVRPTSPTIDSLDIESDFAEKDTIETAVSPDEFAEPKTKIDTGVDSELLSIFLEEADEILVEIAGHIQNCQSNTSDLESLTDIRRGFHTLKGSGRMVKLEFLSEAAWIMERTLSNWLNEKKQVSGELIDLMAYAHQAFIGWCNSLKTSGKAEIQLEKLRERISQLTEYDKKEQSASPGSIPTDQSDDTAPPKIAIAIGSISIPADLFEIFVIESKQHLATLNHELKTLLTAHPARISQPLTLAAHTLASTSRALELGFIADLSSKLEEWLSQLKETNTQIKESDTQLIQNCILQLDELLYKVQQQEFPDETDLQLAQLLSQEITKHQKQNRKQIETIHLSEPINLSEYRVKKVPPFIQQNEITSGNAQEEISSDTLDNISTELRHVFLEEAKDTIPQISAKLRAWRILPQNDEIHISMLRLLHTLKGSAHMVGAQQLGELIHTMEGEVEQAFNNPVVPISSIEKVEYDFDQLCERIEQLQAEEVNTETAVTVNIVDISDATDTAIADSSIATSSGTHEFNSSSTPALPALSEAKPEETPQFGNVLRVNAELIDRLVNESGEASIIRTKIETQLNSFKQSLQDLTESIDRLHGQLREIEIQADTQIQSHIALQQTSEQFFDPLELDRFTRFQELTRLMAESIDDVMTVQKNLSSTHNAATETVAQQAAINHQLQQELIRIRTVPFGNISERYYRVTRKTANDLGKKVNLTIQGEEIEIDRSVLEKMSASLEHILRNAIAHGIEKSDQRTRSGKQETGQIKIDLYQEGNEIIITVSDDGSGLDLENIRKEAIKLKLINENENLDDDQIAALIFSQGLTTHSQVTDTAGRGIGMDIVQNDISGLGGQITVSSKKNKGTVFHIQLPLTLAVAQSFLVSAGNQIFAIPTPIVAHVQELNPDALQSAYQDQQIHFDDETYPFTYLSFFLGQLEQRPETKRHNHTLLLHNGDLRLAVHVDELIGNREVIVKNTGPQIMHAPGVEGATVTGEGKPVLILNLLKLLQRPDVQQILKTPVSEIITTSPEKQESMATILVVDDSLTVRKVTSRLLEQEGYEVFTAKQGQEAVEIISLIKPDIILSDLEMPKMNGFELIQNIRNNPETAHIPIIIITSRTADKHRQMAKQLGANEFLGKPYKEGDLLSHILRYVSKQA</sequence>
<feature type="coiled-coil region" evidence="11">
    <location>
        <begin position="834"/>
        <end position="861"/>
    </location>
</feature>